<evidence type="ECO:0000256" key="11">
    <source>
        <dbReference type="PIRNR" id="PIRNR001461"/>
    </source>
</evidence>
<dbReference type="AlphaFoldDB" id="A0A1I3YHP9"/>
<comment type="pathway">
    <text evidence="10">Carbohydrate degradation.</text>
</comment>
<feature type="active site" description="Proton acceptor" evidence="10 12">
    <location>
        <position position="34"/>
    </location>
</feature>
<comment type="catalytic activity">
    <reaction evidence="1 10 11">
        <text>D-ribulose 5-phosphate = D-xylulose 5-phosphate</text>
        <dbReference type="Rhea" id="RHEA:13677"/>
        <dbReference type="ChEBI" id="CHEBI:57737"/>
        <dbReference type="ChEBI" id="CHEBI:58121"/>
        <dbReference type="EC" id="5.1.3.1"/>
    </reaction>
</comment>
<dbReference type="PIRSF" id="PIRSF001461">
    <property type="entry name" value="RPE"/>
    <property type="match status" value="1"/>
</dbReference>
<feature type="binding site" evidence="10 14">
    <location>
        <begin position="141"/>
        <end position="144"/>
    </location>
    <ligand>
        <name>substrate</name>
    </ligand>
</feature>
<dbReference type="InterPro" id="IPR000056">
    <property type="entry name" value="Ribul_P_3_epim-like"/>
</dbReference>
<dbReference type="NCBIfam" id="NF004076">
    <property type="entry name" value="PRK05581.1-4"/>
    <property type="match status" value="1"/>
</dbReference>
<dbReference type="OrthoDB" id="1645589at2"/>
<evidence type="ECO:0000256" key="7">
    <source>
        <dbReference type="ARBA" id="ARBA00013188"/>
    </source>
</evidence>
<dbReference type="GO" id="GO:0046872">
    <property type="term" value="F:metal ion binding"/>
    <property type="evidence" value="ECO:0007669"/>
    <property type="project" value="UniProtKB-UniRule"/>
</dbReference>
<dbReference type="GO" id="GO:0006098">
    <property type="term" value="P:pentose-phosphate shunt"/>
    <property type="evidence" value="ECO:0007669"/>
    <property type="project" value="UniProtKB-UniRule"/>
</dbReference>
<keyword evidence="8 10" id="KW-0479">Metal-binding</keyword>
<feature type="binding site" evidence="10 13">
    <location>
        <position position="32"/>
    </location>
    <ligand>
        <name>a divalent metal cation</name>
        <dbReference type="ChEBI" id="CHEBI:60240"/>
    </ligand>
</feature>
<dbReference type="InterPro" id="IPR011060">
    <property type="entry name" value="RibuloseP-bd_barrel"/>
</dbReference>
<evidence type="ECO:0000313" key="15">
    <source>
        <dbReference type="EMBL" id="SFK31310.1"/>
    </source>
</evidence>
<dbReference type="CDD" id="cd00429">
    <property type="entry name" value="RPE"/>
    <property type="match status" value="1"/>
</dbReference>
<comment type="cofactor">
    <cofactor evidence="3">
        <name>Co(2+)</name>
        <dbReference type="ChEBI" id="CHEBI:48828"/>
    </cofactor>
</comment>
<evidence type="ECO:0000256" key="4">
    <source>
        <dbReference type="ARBA" id="ARBA00001947"/>
    </source>
</evidence>
<sequence>MTKIGISILSSDLLNLEKEIKSIEQSNVDYIHIDVMDGHFVPNITFGPDIVAQIKRVTNIPLDVHLMINHPEKYIETFASVGADILTVHYEACDQLDEVLSLIRRHGCKPGLAIKPTTNIESIKKYLDKVSLVLQMTVEPGFGGQTFIEDTLENLQVLNQYRSNHHLNYMIEVDGGINNITGKICANAGTDVLAVGSYYINALNREKAIQELKK</sequence>
<feature type="binding site" evidence="10 14">
    <location>
        <position position="65"/>
    </location>
    <ligand>
        <name>substrate</name>
    </ligand>
</feature>
<evidence type="ECO:0000256" key="1">
    <source>
        <dbReference type="ARBA" id="ARBA00001782"/>
    </source>
</evidence>
<dbReference type="Proteomes" id="UP000199589">
    <property type="component" value="Unassembled WGS sequence"/>
</dbReference>
<dbReference type="FunFam" id="3.20.20.70:FF:000004">
    <property type="entry name" value="Ribulose-phosphate 3-epimerase"/>
    <property type="match status" value="1"/>
</dbReference>
<dbReference type="GO" id="GO:0019323">
    <property type="term" value="P:pentose catabolic process"/>
    <property type="evidence" value="ECO:0007669"/>
    <property type="project" value="UniProtKB-UniRule"/>
</dbReference>
<dbReference type="GO" id="GO:0004750">
    <property type="term" value="F:D-ribulose-phosphate 3-epimerase activity"/>
    <property type="evidence" value="ECO:0007669"/>
    <property type="project" value="UniProtKB-UniRule"/>
</dbReference>
<keyword evidence="9 10" id="KW-0413">Isomerase</keyword>
<dbReference type="SUPFAM" id="SSF51366">
    <property type="entry name" value="Ribulose-phoshate binding barrel"/>
    <property type="match status" value="1"/>
</dbReference>
<reference evidence="16" key="1">
    <citation type="submission" date="2016-10" db="EMBL/GenBank/DDBJ databases">
        <authorList>
            <person name="Varghese N."/>
            <person name="Submissions S."/>
        </authorList>
    </citation>
    <scope>NUCLEOTIDE SEQUENCE [LARGE SCALE GENOMIC DNA]</scope>
    <source>
        <strain evidence="16">DSM 16108</strain>
    </source>
</reference>
<keyword evidence="13" id="KW-0464">Manganese</keyword>
<feature type="binding site" evidence="10 13">
    <location>
        <position position="174"/>
    </location>
    <ligand>
        <name>a divalent metal cation</name>
        <dbReference type="ChEBI" id="CHEBI:60240"/>
    </ligand>
</feature>
<dbReference type="EMBL" id="FOSJ01000022">
    <property type="protein sequence ID" value="SFK31310.1"/>
    <property type="molecule type" value="Genomic_DNA"/>
</dbReference>
<dbReference type="InterPro" id="IPR013785">
    <property type="entry name" value="Aldolase_TIM"/>
</dbReference>
<feature type="binding site" evidence="10 13">
    <location>
        <position position="34"/>
    </location>
    <ligand>
        <name>a divalent metal cation</name>
        <dbReference type="ChEBI" id="CHEBI:60240"/>
    </ligand>
</feature>
<dbReference type="NCBIfam" id="TIGR01163">
    <property type="entry name" value="rpe"/>
    <property type="match status" value="1"/>
</dbReference>
<evidence type="ECO:0000256" key="9">
    <source>
        <dbReference type="ARBA" id="ARBA00023235"/>
    </source>
</evidence>
<dbReference type="Pfam" id="PF00834">
    <property type="entry name" value="Ribul_P_3_epim"/>
    <property type="match status" value="1"/>
</dbReference>
<keyword evidence="13" id="KW-0862">Zinc</keyword>
<feature type="binding site" evidence="10 13">
    <location>
        <position position="65"/>
    </location>
    <ligand>
        <name>a divalent metal cation</name>
        <dbReference type="ChEBI" id="CHEBI:60240"/>
    </ligand>
</feature>
<comment type="function">
    <text evidence="10">Catalyzes the reversible epimerization of D-ribulose 5-phosphate to D-xylulose 5-phosphate.</text>
</comment>
<comment type="cofactor">
    <cofactor evidence="10 13">
        <name>a divalent metal cation</name>
        <dbReference type="ChEBI" id="CHEBI:60240"/>
    </cofactor>
    <text evidence="10 13">Binds 1 divalent metal cation per subunit.</text>
</comment>
<evidence type="ECO:0000313" key="16">
    <source>
        <dbReference type="Proteomes" id="UP000199589"/>
    </source>
</evidence>
<dbReference type="GO" id="GO:0005737">
    <property type="term" value="C:cytoplasm"/>
    <property type="evidence" value="ECO:0007669"/>
    <property type="project" value="UniProtKB-ARBA"/>
</dbReference>
<keyword evidence="13" id="KW-0170">Cobalt</keyword>
<evidence type="ECO:0000256" key="10">
    <source>
        <dbReference type="HAMAP-Rule" id="MF_02227"/>
    </source>
</evidence>
<organism evidence="15 16">
    <name type="scientific">Marinilactibacillus piezotolerans</name>
    <dbReference type="NCBI Taxonomy" id="258723"/>
    <lineage>
        <taxon>Bacteria</taxon>
        <taxon>Bacillati</taxon>
        <taxon>Bacillota</taxon>
        <taxon>Bacilli</taxon>
        <taxon>Lactobacillales</taxon>
        <taxon>Carnobacteriaceae</taxon>
        <taxon>Marinilactibacillus</taxon>
    </lineage>
</organism>
<feature type="active site" description="Proton donor" evidence="10 12">
    <location>
        <position position="174"/>
    </location>
</feature>
<dbReference type="PANTHER" id="PTHR11749">
    <property type="entry name" value="RIBULOSE-5-PHOSPHATE-3-EPIMERASE"/>
    <property type="match status" value="1"/>
</dbReference>
<dbReference type="InterPro" id="IPR026019">
    <property type="entry name" value="Ribul_P_3_epim"/>
</dbReference>
<gene>
    <name evidence="10" type="primary">rpe</name>
    <name evidence="15" type="ORF">SAMN04488569_102228</name>
</gene>
<feature type="binding site" evidence="14">
    <location>
        <position position="176"/>
    </location>
    <ligand>
        <name>substrate</name>
    </ligand>
</feature>
<evidence type="ECO:0000256" key="2">
    <source>
        <dbReference type="ARBA" id="ARBA00001936"/>
    </source>
</evidence>
<keyword evidence="16" id="KW-1185">Reference proteome</keyword>
<comment type="cofactor">
    <cofactor evidence="2">
        <name>Mn(2+)</name>
        <dbReference type="ChEBI" id="CHEBI:29035"/>
    </cofactor>
</comment>
<comment type="cofactor">
    <cofactor evidence="4">
        <name>Zn(2+)</name>
        <dbReference type="ChEBI" id="CHEBI:29105"/>
    </cofactor>
</comment>
<evidence type="ECO:0000256" key="3">
    <source>
        <dbReference type="ARBA" id="ARBA00001941"/>
    </source>
</evidence>
<dbReference type="HAMAP" id="MF_02227">
    <property type="entry name" value="RPE"/>
    <property type="match status" value="1"/>
</dbReference>
<dbReference type="PROSITE" id="PS01085">
    <property type="entry name" value="RIBUL_P_3_EPIMER_1"/>
    <property type="match status" value="1"/>
</dbReference>
<feature type="binding site" evidence="10">
    <location>
        <begin position="174"/>
        <end position="176"/>
    </location>
    <ligand>
        <name>substrate</name>
    </ligand>
</feature>
<keyword evidence="10 11" id="KW-0119">Carbohydrate metabolism</keyword>
<evidence type="ECO:0000256" key="12">
    <source>
        <dbReference type="PIRSR" id="PIRSR001461-1"/>
    </source>
</evidence>
<dbReference type="EC" id="5.1.3.1" evidence="7 10"/>
<name>A0A1I3YHP9_9LACT</name>
<proteinExistence type="inferred from homology"/>
<accession>A0A1I3YHP9</accession>
<evidence type="ECO:0000256" key="6">
    <source>
        <dbReference type="ARBA" id="ARBA00009541"/>
    </source>
</evidence>
<evidence type="ECO:0000256" key="5">
    <source>
        <dbReference type="ARBA" id="ARBA00001954"/>
    </source>
</evidence>
<evidence type="ECO:0000256" key="8">
    <source>
        <dbReference type="ARBA" id="ARBA00022723"/>
    </source>
</evidence>
<dbReference type="Gene3D" id="3.20.20.70">
    <property type="entry name" value="Aldolase class I"/>
    <property type="match status" value="1"/>
</dbReference>
<comment type="similarity">
    <text evidence="6 10 11">Belongs to the ribulose-phosphate 3-epimerase family.</text>
</comment>
<evidence type="ECO:0000256" key="14">
    <source>
        <dbReference type="PIRSR" id="PIRSR001461-3"/>
    </source>
</evidence>
<comment type="cofactor">
    <cofactor evidence="5">
        <name>Fe(2+)</name>
        <dbReference type="ChEBI" id="CHEBI:29033"/>
    </cofactor>
</comment>
<evidence type="ECO:0000256" key="13">
    <source>
        <dbReference type="PIRSR" id="PIRSR001461-2"/>
    </source>
</evidence>
<dbReference type="RefSeq" id="WP_072695071.1">
    <property type="nucleotide sequence ID" value="NZ_FOSJ01000022.1"/>
</dbReference>
<feature type="binding site" evidence="10 14">
    <location>
        <position position="7"/>
    </location>
    <ligand>
        <name>substrate</name>
    </ligand>
</feature>
<feature type="binding site" evidence="10 14">
    <location>
        <begin position="196"/>
        <end position="197"/>
    </location>
    <ligand>
        <name>substrate</name>
    </ligand>
</feature>
<protein>
    <recommendedName>
        <fullName evidence="7 10">Ribulose-phosphate 3-epimerase</fullName>
        <ecNumber evidence="7 10">5.1.3.1</ecNumber>
    </recommendedName>
</protein>